<keyword evidence="4" id="KW-1185">Reference proteome</keyword>
<proteinExistence type="inferred from homology"/>
<dbReference type="InterPro" id="IPR003425">
    <property type="entry name" value="CCB3/YggT"/>
</dbReference>
<evidence type="ECO:0000256" key="2">
    <source>
        <dbReference type="SAM" id="Phobius"/>
    </source>
</evidence>
<reference evidence="3" key="1">
    <citation type="submission" date="2022-12" db="EMBL/GenBank/DDBJ databases">
        <title>Description and comparative metabolic analysis of Aerococcus sp. nov., isolated from the feces of a pig.</title>
        <authorList>
            <person name="Chang Y.-H."/>
        </authorList>
    </citation>
    <scope>NUCLEOTIDE SEQUENCE</scope>
    <source>
        <strain evidence="3">YH-aer222</strain>
    </source>
</reference>
<dbReference type="AlphaFoldDB" id="A0A9X3FQH4"/>
<dbReference type="Proteomes" id="UP001146670">
    <property type="component" value="Unassembled WGS sequence"/>
</dbReference>
<accession>A0A9X3FQH4</accession>
<feature type="transmembrane region" description="Helical" evidence="2">
    <location>
        <begin position="56"/>
        <end position="81"/>
    </location>
</feature>
<sequence>MKGRITIYSIVGLLQRLIYYYTLVLVVYALMSWFPQARESKLGQIVARLAEPYLSIFDAIIPSIGGVSFNVIIGILVLNLASRGLLVFL</sequence>
<keyword evidence="2" id="KW-1133">Transmembrane helix</keyword>
<dbReference type="Pfam" id="PF02325">
    <property type="entry name" value="CCB3_YggT"/>
    <property type="match status" value="1"/>
</dbReference>
<protein>
    <submittedName>
        <fullName evidence="3">YggT family protein</fullName>
    </submittedName>
</protein>
<dbReference type="RefSeq" id="WP_268752325.1">
    <property type="nucleotide sequence ID" value="NZ_JAPRFQ010000002.1"/>
</dbReference>
<evidence type="ECO:0000313" key="3">
    <source>
        <dbReference type="EMBL" id="MCZ0725994.1"/>
    </source>
</evidence>
<comment type="similarity">
    <text evidence="1">Belongs to the YggT family.</text>
</comment>
<dbReference type="GO" id="GO:0016020">
    <property type="term" value="C:membrane"/>
    <property type="evidence" value="ECO:0007669"/>
    <property type="project" value="InterPro"/>
</dbReference>
<dbReference type="PANTHER" id="PTHR33219">
    <property type="entry name" value="YLMG HOMOLOG PROTEIN 2, CHLOROPLASTIC"/>
    <property type="match status" value="1"/>
</dbReference>
<evidence type="ECO:0000256" key="1">
    <source>
        <dbReference type="ARBA" id="ARBA00010894"/>
    </source>
</evidence>
<evidence type="ECO:0000313" key="4">
    <source>
        <dbReference type="Proteomes" id="UP001146670"/>
    </source>
</evidence>
<organism evidence="3 4">
    <name type="scientific">Aerococcus kribbianus</name>
    <dbReference type="NCBI Taxonomy" id="2999064"/>
    <lineage>
        <taxon>Bacteria</taxon>
        <taxon>Bacillati</taxon>
        <taxon>Bacillota</taxon>
        <taxon>Bacilli</taxon>
        <taxon>Lactobacillales</taxon>
        <taxon>Aerococcaceae</taxon>
        <taxon>Aerococcus</taxon>
    </lineage>
</organism>
<dbReference type="PANTHER" id="PTHR33219:SF14">
    <property type="entry name" value="PROTEIN COFACTOR ASSEMBLY OF COMPLEX C SUBUNIT B CCB3, CHLOROPLASTIC-RELATED"/>
    <property type="match status" value="1"/>
</dbReference>
<keyword evidence="2" id="KW-0812">Transmembrane</keyword>
<feature type="transmembrane region" description="Helical" evidence="2">
    <location>
        <begin position="18"/>
        <end position="35"/>
    </location>
</feature>
<name>A0A9X3FQH4_9LACT</name>
<gene>
    <name evidence="3" type="ORF">OW157_05340</name>
</gene>
<keyword evidence="2" id="KW-0472">Membrane</keyword>
<comment type="caution">
    <text evidence="3">The sequence shown here is derived from an EMBL/GenBank/DDBJ whole genome shotgun (WGS) entry which is preliminary data.</text>
</comment>
<dbReference type="EMBL" id="JAPRFR010000002">
    <property type="protein sequence ID" value="MCZ0725994.1"/>
    <property type="molecule type" value="Genomic_DNA"/>
</dbReference>